<dbReference type="EMBL" id="BGZK01000643">
    <property type="protein sequence ID" value="GBP54309.1"/>
    <property type="molecule type" value="Genomic_DNA"/>
</dbReference>
<keyword evidence="3" id="KW-1185">Reference proteome</keyword>
<proteinExistence type="predicted"/>
<evidence type="ECO:0000256" key="1">
    <source>
        <dbReference type="SAM" id="MobiDB-lite"/>
    </source>
</evidence>
<gene>
    <name evidence="2" type="ORF">EVAR_32656_1</name>
</gene>
<feature type="compositionally biased region" description="Polar residues" evidence="1">
    <location>
        <begin position="17"/>
        <end position="29"/>
    </location>
</feature>
<name>A0A4C1WVQ1_EUMVA</name>
<sequence>MRTRGDTPFSRRGLKRNIQTVHRSLTSPSRRADLVYANCTKAGSQPDRPKNTDTRNSRCDHVPHAQRGDRGASGLEAASVSAFADREPGAQL</sequence>
<feature type="region of interest" description="Disordered" evidence="1">
    <location>
        <begin position="1"/>
        <end position="92"/>
    </location>
</feature>
<organism evidence="2 3">
    <name type="scientific">Eumeta variegata</name>
    <name type="common">Bagworm moth</name>
    <name type="synonym">Eumeta japonica</name>
    <dbReference type="NCBI Taxonomy" id="151549"/>
    <lineage>
        <taxon>Eukaryota</taxon>
        <taxon>Metazoa</taxon>
        <taxon>Ecdysozoa</taxon>
        <taxon>Arthropoda</taxon>
        <taxon>Hexapoda</taxon>
        <taxon>Insecta</taxon>
        <taxon>Pterygota</taxon>
        <taxon>Neoptera</taxon>
        <taxon>Endopterygota</taxon>
        <taxon>Lepidoptera</taxon>
        <taxon>Glossata</taxon>
        <taxon>Ditrysia</taxon>
        <taxon>Tineoidea</taxon>
        <taxon>Psychidae</taxon>
        <taxon>Oiketicinae</taxon>
        <taxon>Eumeta</taxon>
    </lineage>
</organism>
<reference evidence="2 3" key="1">
    <citation type="journal article" date="2019" name="Commun. Biol.">
        <title>The bagworm genome reveals a unique fibroin gene that provides high tensile strength.</title>
        <authorList>
            <person name="Kono N."/>
            <person name="Nakamura H."/>
            <person name="Ohtoshi R."/>
            <person name="Tomita M."/>
            <person name="Numata K."/>
            <person name="Arakawa K."/>
        </authorList>
    </citation>
    <scope>NUCLEOTIDE SEQUENCE [LARGE SCALE GENOMIC DNA]</scope>
</reference>
<evidence type="ECO:0000313" key="2">
    <source>
        <dbReference type="EMBL" id="GBP54309.1"/>
    </source>
</evidence>
<dbReference type="AlphaFoldDB" id="A0A4C1WVQ1"/>
<evidence type="ECO:0000313" key="3">
    <source>
        <dbReference type="Proteomes" id="UP000299102"/>
    </source>
</evidence>
<feature type="compositionally biased region" description="Basic and acidic residues" evidence="1">
    <location>
        <begin position="47"/>
        <end position="70"/>
    </location>
</feature>
<accession>A0A4C1WVQ1</accession>
<protein>
    <submittedName>
        <fullName evidence="2">Uncharacterized protein</fullName>
    </submittedName>
</protein>
<dbReference type="Proteomes" id="UP000299102">
    <property type="component" value="Unassembled WGS sequence"/>
</dbReference>
<comment type="caution">
    <text evidence="2">The sequence shown here is derived from an EMBL/GenBank/DDBJ whole genome shotgun (WGS) entry which is preliminary data.</text>
</comment>